<proteinExistence type="predicted"/>
<name>E8LLQ9_SUCHY</name>
<keyword evidence="3" id="KW-1185">Reference proteome</keyword>
<comment type="caution">
    <text evidence="2">The sequence shown here is derived from an EMBL/GenBank/DDBJ whole genome shotgun (WGS) entry which is preliminary data.</text>
</comment>
<reference evidence="2 3" key="1">
    <citation type="submission" date="2011-01" db="EMBL/GenBank/DDBJ databases">
        <authorList>
            <person name="Weinstock G."/>
            <person name="Sodergren E."/>
            <person name="Clifton S."/>
            <person name="Fulton L."/>
            <person name="Fulton B."/>
            <person name="Courtney L."/>
            <person name="Fronick C."/>
            <person name="Harrison M."/>
            <person name="Strong C."/>
            <person name="Farmer C."/>
            <person name="Delahaunty K."/>
            <person name="Markovic C."/>
            <person name="Hall O."/>
            <person name="Minx P."/>
            <person name="Tomlinson C."/>
            <person name="Mitreva M."/>
            <person name="Hou S."/>
            <person name="Chen J."/>
            <person name="Wollam A."/>
            <person name="Pepin K.H."/>
            <person name="Johnson M."/>
            <person name="Bhonagiri V."/>
            <person name="Zhang X."/>
            <person name="Suruliraj S."/>
            <person name="Warren W."/>
            <person name="Chinwalla A."/>
            <person name="Mardis E.R."/>
            <person name="Wilson R.K."/>
        </authorList>
    </citation>
    <scope>NUCLEOTIDE SEQUENCE [LARGE SCALE GENOMIC DNA]</scope>
    <source>
        <strain evidence="3">DSM 22608 / JCM 16073 / KCTC 15190 / YIT 12066</strain>
    </source>
</reference>
<dbReference type="EMBL" id="AEVO01000112">
    <property type="protein sequence ID" value="EFY06546.1"/>
    <property type="molecule type" value="Genomic_DNA"/>
</dbReference>
<dbReference type="HOGENOM" id="CLU_2738518_0_0_6"/>
<dbReference type="AlphaFoldDB" id="E8LLQ9"/>
<feature type="compositionally biased region" description="Polar residues" evidence="1">
    <location>
        <begin position="41"/>
        <end position="50"/>
    </location>
</feature>
<organism evidence="2 3">
    <name type="scientific">Succinatimonas hippei (strain DSM 22608 / JCM 16073 / KCTC 15190 / YIT 12066)</name>
    <dbReference type="NCBI Taxonomy" id="762983"/>
    <lineage>
        <taxon>Bacteria</taxon>
        <taxon>Pseudomonadati</taxon>
        <taxon>Pseudomonadota</taxon>
        <taxon>Gammaproteobacteria</taxon>
        <taxon>Aeromonadales</taxon>
        <taxon>Succinivibrionaceae</taxon>
        <taxon>Succinatimonas</taxon>
    </lineage>
</organism>
<dbReference type="Proteomes" id="UP000018458">
    <property type="component" value="Unassembled WGS sequence"/>
</dbReference>
<evidence type="ECO:0000313" key="2">
    <source>
        <dbReference type="EMBL" id="EFY06546.1"/>
    </source>
</evidence>
<gene>
    <name evidence="2" type="ORF">HMPREF9444_01676</name>
</gene>
<accession>E8LLQ9</accession>
<evidence type="ECO:0000256" key="1">
    <source>
        <dbReference type="SAM" id="MobiDB-lite"/>
    </source>
</evidence>
<feature type="region of interest" description="Disordered" evidence="1">
    <location>
        <begin position="37"/>
        <end position="71"/>
    </location>
</feature>
<protein>
    <submittedName>
        <fullName evidence="2">Uncharacterized protein</fullName>
    </submittedName>
</protein>
<sequence length="71" mass="8211">MINEVNLRKKMKPDTCTRVDGVKTAVAWEERKYAYPRRSDGWQSHSNNELSEVSRGHSSHGVVVKDRTERP</sequence>
<evidence type="ECO:0000313" key="3">
    <source>
        <dbReference type="Proteomes" id="UP000018458"/>
    </source>
</evidence>